<accession>A0A6V8HA56</accession>
<evidence type="ECO:0000313" key="1">
    <source>
        <dbReference type="EMBL" id="GAM38310.1"/>
    </source>
</evidence>
<dbReference type="EMBL" id="DF933829">
    <property type="protein sequence ID" value="GAM38310.1"/>
    <property type="molecule type" value="Genomic_DNA"/>
</dbReference>
<dbReference type="Proteomes" id="UP000053095">
    <property type="component" value="Unassembled WGS sequence"/>
</dbReference>
<organism evidence="1 2">
    <name type="scientific">Talaromyces pinophilus</name>
    <name type="common">Penicillium pinophilum</name>
    <dbReference type="NCBI Taxonomy" id="128442"/>
    <lineage>
        <taxon>Eukaryota</taxon>
        <taxon>Fungi</taxon>
        <taxon>Dikarya</taxon>
        <taxon>Ascomycota</taxon>
        <taxon>Pezizomycotina</taxon>
        <taxon>Eurotiomycetes</taxon>
        <taxon>Eurotiomycetidae</taxon>
        <taxon>Eurotiales</taxon>
        <taxon>Trichocomaceae</taxon>
        <taxon>Talaromyces</taxon>
        <taxon>Talaromyces sect. Talaromyces</taxon>
    </lineage>
</organism>
<proteinExistence type="predicted"/>
<gene>
    <name evidence="1" type="ORF">TCE0_033r08933</name>
</gene>
<protein>
    <submittedName>
        <fullName evidence="1">Uncharacterized protein</fullName>
    </submittedName>
</protein>
<name>A0A6V8HA56_TALPI</name>
<dbReference type="AlphaFoldDB" id="A0A6V8HA56"/>
<comment type="caution">
    <text evidence="1">The sequence shown here is derived from an EMBL/GenBank/DDBJ whole genome shotgun (WGS) entry which is preliminary data.</text>
</comment>
<evidence type="ECO:0000313" key="2">
    <source>
        <dbReference type="Proteomes" id="UP000053095"/>
    </source>
</evidence>
<reference evidence="2" key="1">
    <citation type="journal article" date="2015" name="Genome Announc.">
        <title>Draft genome sequence of Talaromyces cellulolyticus strain Y-94, a source of lignocellulosic biomass-degrading enzymes.</title>
        <authorList>
            <person name="Fujii T."/>
            <person name="Koike H."/>
            <person name="Sawayama S."/>
            <person name="Yano S."/>
            <person name="Inoue H."/>
        </authorList>
    </citation>
    <scope>NUCLEOTIDE SEQUENCE [LARGE SCALE GENOMIC DNA]</scope>
    <source>
        <strain evidence="2">Y-94</strain>
    </source>
</reference>
<keyword evidence="2" id="KW-1185">Reference proteome</keyword>
<sequence>MLDKELARCIPQFYKILFGLADMQKKAWQQDDAQDAADHQPIQAYLDHLPALRCTMMLRLKSPSGKDVGRTFARNIGPWETSVSAAPVYYASAQIARSTEEDGTCRRVEEEKARKEEKWKRDMEMLEDILERKIANEVAEFAGEFLDLISDGMRTNLLSDFQRSLEQMSALSQGNLVHDPLATAPHPLLRLQQQLPQAGLLQTHDEADVEHDQFPFDQNNSDEDMINDEAITPIAD</sequence>